<comment type="caution">
    <text evidence="1">The sequence shown here is derived from an EMBL/GenBank/DDBJ whole genome shotgun (WGS) entry which is preliminary data.</text>
</comment>
<dbReference type="PANTHER" id="PTHR42085:SF2">
    <property type="entry name" value="F-BOX DOMAIN-CONTAINING PROTEIN"/>
    <property type="match status" value="1"/>
</dbReference>
<name>A0A5N6L2M6_9ROSI</name>
<reference evidence="1 2" key="1">
    <citation type="submission" date="2019-06" db="EMBL/GenBank/DDBJ databases">
        <title>A chromosomal-level reference genome of Carpinus fangiana (Coryloideae, Betulaceae).</title>
        <authorList>
            <person name="Yang X."/>
            <person name="Wang Z."/>
            <person name="Zhang L."/>
            <person name="Hao G."/>
            <person name="Liu J."/>
            <person name="Yang Y."/>
        </authorList>
    </citation>
    <scope>NUCLEOTIDE SEQUENCE [LARGE SCALE GENOMIC DNA]</scope>
    <source>
        <strain evidence="1">Cfa_2016G</strain>
        <tissue evidence="1">Leaf</tissue>
    </source>
</reference>
<evidence type="ECO:0008006" key="3">
    <source>
        <dbReference type="Google" id="ProtNLM"/>
    </source>
</evidence>
<protein>
    <recommendedName>
        <fullName evidence="3">F-box domain-containing protein</fullName>
    </recommendedName>
</protein>
<gene>
    <name evidence="1" type="ORF">FH972_025122</name>
</gene>
<evidence type="ECO:0000313" key="2">
    <source>
        <dbReference type="Proteomes" id="UP000327013"/>
    </source>
</evidence>
<accession>A0A5N6L2M6</accession>
<evidence type="ECO:0000313" key="1">
    <source>
        <dbReference type="EMBL" id="KAB8437444.1"/>
    </source>
</evidence>
<proteinExistence type="predicted"/>
<sequence length="570" mass="66124">MHRTEVTGCEGGHGHSFLCLPTSVRRRIYLEAGLFADCDRICLGEPRDSWPKNSVYARRDCMRYAQSSAVTYNLELTCRTIYREACSILYSTNHFTIQYEQARGLSGLQHLTPSALSSLSRLTVCLNVTQCQNTDPYSKNCDELWHWAKWGRYDETALQSSSSRFKDILRDWEKAAHHLGSHCKPSTLKLYLICDVENAEVAVPILEPLFSMPQLAKCAIRLGQHPDSKLQDLAREAALRATKSTQDILSSPFPFLRLPRELRLHVLSYTDLITPLREVHWNPEKKFYVQYLSWTPDGEYLQSSFSYRQVAPLRCCFLQHMGCFCPRFHASYPEECNCWSPPTPIFLASRALKADAEEIFYRLNRFIITHPGGTTYIPKRTPDRLEGSIFLTDVVPFAHLHHLRFLELVFPPFEDDYIQSREPAYQDWIDTIDRIHTKLIGMTLRVYMRDQGLHYVNNVEIPFRAHSAAKKGEIIPAMYVRTLEPLKKLRGLERFFVHLACPFSRNRDGYLRRDNKRYMRDRYTRDLEDKVEKLVMGPGYDAIAAGKEDLEVSQWREDELVSGTGADQWR</sequence>
<organism evidence="1 2">
    <name type="scientific">Carpinus fangiana</name>
    <dbReference type="NCBI Taxonomy" id="176857"/>
    <lineage>
        <taxon>Eukaryota</taxon>
        <taxon>Viridiplantae</taxon>
        <taxon>Streptophyta</taxon>
        <taxon>Embryophyta</taxon>
        <taxon>Tracheophyta</taxon>
        <taxon>Spermatophyta</taxon>
        <taxon>Magnoliopsida</taxon>
        <taxon>eudicotyledons</taxon>
        <taxon>Gunneridae</taxon>
        <taxon>Pentapetalae</taxon>
        <taxon>rosids</taxon>
        <taxon>fabids</taxon>
        <taxon>Fagales</taxon>
        <taxon>Betulaceae</taxon>
        <taxon>Carpinus</taxon>
    </lineage>
</organism>
<dbReference type="PANTHER" id="PTHR42085">
    <property type="entry name" value="F-BOX DOMAIN-CONTAINING PROTEIN"/>
    <property type="match status" value="1"/>
</dbReference>
<dbReference type="Proteomes" id="UP000327013">
    <property type="component" value="Unassembled WGS sequence"/>
</dbReference>
<dbReference type="OrthoDB" id="2099276at2759"/>
<keyword evidence="2" id="KW-1185">Reference proteome</keyword>
<dbReference type="EMBL" id="VIBQ01000036">
    <property type="protein sequence ID" value="KAB8437444.1"/>
    <property type="molecule type" value="Genomic_DNA"/>
</dbReference>
<dbReference type="AlphaFoldDB" id="A0A5N6L2M6"/>
<dbReference type="InterPro" id="IPR038883">
    <property type="entry name" value="AN11006-like"/>
</dbReference>